<keyword evidence="6" id="KW-0326">Glycosidase</keyword>
<dbReference type="PANTHER" id="PTHR10030">
    <property type="entry name" value="ALPHA-L-FUCOSIDASE"/>
    <property type="match status" value="1"/>
</dbReference>
<dbReference type="InterPro" id="IPR017853">
    <property type="entry name" value="GH"/>
</dbReference>
<dbReference type="InterPro" id="IPR057739">
    <property type="entry name" value="Glyco_hydro_29_N"/>
</dbReference>
<dbReference type="Pfam" id="PF16757">
    <property type="entry name" value="Fucosidase_C"/>
    <property type="match status" value="1"/>
</dbReference>
<dbReference type="SMART" id="SM00812">
    <property type="entry name" value="Alpha_L_fucos"/>
    <property type="match status" value="1"/>
</dbReference>
<feature type="domain" description="Alpha-L-fucosidase C-terminal" evidence="9">
    <location>
        <begin position="416"/>
        <end position="498"/>
    </location>
</feature>
<keyword evidence="11" id="KW-1185">Reference proteome</keyword>
<accession>A0ABX1RUF3</accession>
<name>A0ABX1RUF3_9FLAO</name>
<evidence type="ECO:0000256" key="1">
    <source>
        <dbReference type="ARBA" id="ARBA00004071"/>
    </source>
</evidence>
<evidence type="ECO:0000256" key="2">
    <source>
        <dbReference type="ARBA" id="ARBA00007951"/>
    </source>
</evidence>
<comment type="similarity">
    <text evidence="2">Belongs to the glycosyl hydrolase 29 family.</text>
</comment>
<feature type="signal peptide" evidence="7">
    <location>
        <begin position="1"/>
        <end position="20"/>
    </location>
</feature>
<comment type="function">
    <text evidence="1">Alpha-L-fucosidase is responsible for hydrolyzing the alpha-1,6-linked fucose joined to the reducing-end N-acetylglucosamine of the carbohydrate moieties of glycoproteins.</text>
</comment>
<dbReference type="PANTHER" id="PTHR10030:SF37">
    <property type="entry name" value="ALPHA-L-FUCOSIDASE-RELATED"/>
    <property type="match status" value="1"/>
</dbReference>
<dbReference type="InterPro" id="IPR000933">
    <property type="entry name" value="Glyco_hydro_29"/>
</dbReference>
<dbReference type="Pfam" id="PF01120">
    <property type="entry name" value="Alpha_L_fucos"/>
    <property type="match status" value="1"/>
</dbReference>
<evidence type="ECO:0000256" key="4">
    <source>
        <dbReference type="ARBA" id="ARBA00022729"/>
    </source>
</evidence>
<evidence type="ECO:0000313" key="10">
    <source>
        <dbReference type="EMBL" id="NMH86811.1"/>
    </source>
</evidence>
<evidence type="ECO:0000256" key="5">
    <source>
        <dbReference type="ARBA" id="ARBA00022801"/>
    </source>
</evidence>
<gene>
    <name evidence="10" type="ORF">HHX25_04800</name>
</gene>
<evidence type="ECO:0000259" key="9">
    <source>
        <dbReference type="Pfam" id="PF16757"/>
    </source>
</evidence>
<dbReference type="InterPro" id="IPR016286">
    <property type="entry name" value="FUC_metazoa-typ"/>
</dbReference>
<dbReference type="Proteomes" id="UP000746690">
    <property type="component" value="Unassembled WGS sequence"/>
</dbReference>
<organism evidence="10 11">
    <name type="scientific">Flavivirga algicola</name>
    <dbReference type="NCBI Taxonomy" id="2729136"/>
    <lineage>
        <taxon>Bacteria</taxon>
        <taxon>Pseudomonadati</taxon>
        <taxon>Bacteroidota</taxon>
        <taxon>Flavobacteriia</taxon>
        <taxon>Flavobacteriales</taxon>
        <taxon>Flavobacteriaceae</taxon>
        <taxon>Flavivirga</taxon>
    </lineage>
</organism>
<dbReference type="InterPro" id="IPR013780">
    <property type="entry name" value="Glyco_hydro_b"/>
</dbReference>
<evidence type="ECO:0000256" key="3">
    <source>
        <dbReference type="ARBA" id="ARBA00012662"/>
    </source>
</evidence>
<proteinExistence type="inferred from homology"/>
<dbReference type="Gene3D" id="3.20.20.80">
    <property type="entry name" value="Glycosidases"/>
    <property type="match status" value="1"/>
</dbReference>
<dbReference type="Gene3D" id="2.60.40.1180">
    <property type="entry name" value="Golgi alpha-mannosidase II"/>
    <property type="match status" value="1"/>
</dbReference>
<keyword evidence="5" id="KW-0378">Hydrolase</keyword>
<evidence type="ECO:0000259" key="8">
    <source>
        <dbReference type="Pfam" id="PF01120"/>
    </source>
</evidence>
<feature type="domain" description="Glycoside hydrolase family 29 N-terminal" evidence="8">
    <location>
        <begin position="26"/>
        <end position="384"/>
    </location>
</feature>
<evidence type="ECO:0000256" key="6">
    <source>
        <dbReference type="ARBA" id="ARBA00023295"/>
    </source>
</evidence>
<keyword evidence="4 7" id="KW-0732">Signal</keyword>
<dbReference type="EC" id="3.2.1.51" evidence="3"/>
<dbReference type="PIRSF" id="PIRSF001092">
    <property type="entry name" value="Alpha-L-fucosidase"/>
    <property type="match status" value="1"/>
</dbReference>
<dbReference type="SUPFAM" id="SSF51445">
    <property type="entry name" value="(Trans)glycosidases"/>
    <property type="match status" value="1"/>
</dbReference>
<sequence>MTLKHISLIIFLLVFGRAFSQDEATNSEKGHTYEANWESIRSRYKIPDWFRDAKFGIFIHWGPYAVPAKGDEKYPKYMYYKDHIKKDGFNTYEYHQKTYGNHKEFGYKDFIPMFKAKKFKAEKWARLFKKSGARYVVPVAEHHDAFAMYNSNYTRWNAVNMGPKKDILGALAEAVRKQGIKFGTSSHLANWRNYYWKKTEYDNSNTEYVDLYWKPVKNKSKPSQEFLDTWWNRTTDIIDQYQPDLLWFDFGLDKPGFESVHSKILSYYYNKGEIWNKEVVFQNKNMRNVSFPEDLIVLDIERGRMDNIFKYPWQTDTSVGYKSWGYIDNEDYKTSNYLIDELIDIVSKNGCLLLNIGPKADGTIPQESVKILTEIGDWLKINGEAIYDTRPWLVYGEGPTQVNKGHHSEKKNKVFTSQDVRFTQKKGVLYATVLDWPKDNVFTIKTLSKLSKVDDRSISSVEFISGKNKINWSQTNHYLTINIKGKSPCKAAYVFKIEFKN</sequence>
<comment type="caution">
    <text evidence="10">The sequence shown here is derived from an EMBL/GenBank/DDBJ whole genome shotgun (WGS) entry which is preliminary data.</text>
</comment>
<protein>
    <recommendedName>
        <fullName evidence="3">alpha-L-fucosidase</fullName>
        <ecNumber evidence="3">3.2.1.51</ecNumber>
    </recommendedName>
</protein>
<dbReference type="RefSeq" id="WP_169670707.1">
    <property type="nucleotide sequence ID" value="NZ_JABBHF010000002.1"/>
</dbReference>
<reference evidence="10 11" key="1">
    <citation type="submission" date="2020-04" db="EMBL/GenBank/DDBJ databases">
        <title>A Flavivirga sp. nov.</title>
        <authorList>
            <person name="Sun X."/>
        </authorList>
    </citation>
    <scope>NUCLEOTIDE SEQUENCE [LARGE SCALE GENOMIC DNA]</scope>
    <source>
        <strain evidence="10 11">Y03</strain>
    </source>
</reference>
<dbReference type="EMBL" id="JABBHF010000002">
    <property type="protein sequence ID" value="NMH86811.1"/>
    <property type="molecule type" value="Genomic_DNA"/>
</dbReference>
<dbReference type="PRINTS" id="PR00741">
    <property type="entry name" value="GLHYDRLASE29"/>
</dbReference>
<dbReference type="InterPro" id="IPR031919">
    <property type="entry name" value="Fucosidase_C"/>
</dbReference>
<evidence type="ECO:0000313" key="11">
    <source>
        <dbReference type="Proteomes" id="UP000746690"/>
    </source>
</evidence>
<feature type="chain" id="PRO_5046403804" description="alpha-L-fucosidase" evidence="7">
    <location>
        <begin position="21"/>
        <end position="501"/>
    </location>
</feature>
<evidence type="ECO:0000256" key="7">
    <source>
        <dbReference type="SAM" id="SignalP"/>
    </source>
</evidence>